<feature type="domain" description="CG-1" evidence="2">
    <location>
        <begin position="4"/>
        <end position="108"/>
    </location>
</feature>
<dbReference type="AlphaFoldDB" id="A0A6J8BES2"/>
<dbReference type="InterPro" id="IPR005559">
    <property type="entry name" value="CG-1_dom"/>
</dbReference>
<feature type="region of interest" description="Disordered" evidence="1">
    <location>
        <begin position="124"/>
        <end position="149"/>
    </location>
</feature>
<reference evidence="3 4" key="1">
    <citation type="submission" date="2020-06" db="EMBL/GenBank/DDBJ databases">
        <authorList>
            <person name="Li R."/>
            <person name="Bekaert M."/>
        </authorList>
    </citation>
    <scope>NUCLEOTIDE SEQUENCE [LARGE SCALE GENOMIC DNA]</scope>
    <source>
        <strain evidence="4">wild</strain>
    </source>
</reference>
<proteinExistence type="predicted"/>
<evidence type="ECO:0000313" key="4">
    <source>
        <dbReference type="Proteomes" id="UP000507470"/>
    </source>
</evidence>
<sequence>METIGSILSDPDMSKVTSLPPIKPKAGNVFVIESINMEDWKCDQYLWIRDGGRTIKVKDVEIGKVFYKVRIPGIEIKSGRVRPRFSLKFKKVGYWLTNRPTLVLVHYIGDETIYTPMAHGKSIHDETVEDHSDSKIEHSKPTTSDEKDSPIINTMFDFPAFVSSQHALAKYTVDNNLITLVPSQGAFIGQGRNAKISIGQEPIEKRTLINLGLLTKNNSKRVDKKSGKKQLRQNDYDPVVEPAPDSAYLVNTLKTPSQVHPTHKSPHKSH</sequence>
<evidence type="ECO:0000259" key="2">
    <source>
        <dbReference type="Pfam" id="PF03859"/>
    </source>
</evidence>
<dbReference type="EMBL" id="CACVKT020003009">
    <property type="protein sequence ID" value="CAC5381169.1"/>
    <property type="molecule type" value="Genomic_DNA"/>
</dbReference>
<evidence type="ECO:0000313" key="3">
    <source>
        <dbReference type="EMBL" id="CAC5381169.1"/>
    </source>
</evidence>
<organism evidence="3 4">
    <name type="scientific">Mytilus coruscus</name>
    <name type="common">Sea mussel</name>
    <dbReference type="NCBI Taxonomy" id="42192"/>
    <lineage>
        <taxon>Eukaryota</taxon>
        <taxon>Metazoa</taxon>
        <taxon>Spiralia</taxon>
        <taxon>Lophotrochozoa</taxon>
        <taxon>Mollusca</taxon>
        <taxon>Bivalvia</taxon>
        <taxon>Autobranchia</taxon>
        <taxon>Pteriomorphia</taxon>
        <taxon>Mytilida</taxon>
        <taxon>Mytiloidea</taxon>
        <taxon>Mytilidae</taxon>
        <taxon>Mytilinae</taxon>
        <taxon>Mytilus</taxon>
    </lineage>
</organism>
<dbReference type="GO" id="GO:0003677">
    <property type="term" value="F:DNA binding"/>
    <property type="evidence" value="ECO:0007669"/>
    <property type="project" value="InterPro"/>
</dbReference>
<dbReference type="Pfam" id="PF03859">
    <property type="entry name" value="CG-1"/>
    <property type="match status" value="1"/>
</dbReference>
<dbReference type="OrthoDB" id="10539092at2759"/>
<gene>
    <name evidence="3" type="ORF">MCOR_17076</name>
</gene>
<dbReference type="Proteomes" id="UP000507470">
    <property type="component" value="Unassembled WGS sequence"/>
</dbReference>
<evidence type="ECO:0000256" key="1">
    <source>
        <dbReference type="SAM" id="MobiDB-lite"/>
    </source>
</evidence>
<protein>
    <recommendedName>
        <fullName evidence="2">CG-1 domain-containing protein</fullName>
    </recommendedName>
</protein>
<accession>A0A6J8BES2</accession>
<keyword evidence="4" id="KW-1185">Reference proteome</keyword>
<feature type="region of interest" description="Disordered" evidence="1">
    <location>
        <begin position="220"/>
        <end position="243"/>
    </location>
</feature>
<name>A0A6J8BES2_MYTCO</name>